<dbReference type="OrthoDB" id="3437405at2759"/>
<evidence type="ECO:0000313" key="1">
    <source>
        <dbReference type="EMBL" id="KAF1979148.1"/>
    </source>
</evidence>
<protein>
    <submittedName>
        <fullName evidence="1">Uncharacterized protein</fullName>
    </submittedName>
</protein>
<dbReference type="EMBL" id="ML976658">
    <property type="protein sequence ID" value="KAF1979148.1"/>
    <property type="molecule type" value="Genomic_DNA"/>
</dbReference>
<keyword evidence="2" id="KW-1185">Reference proteome</keyword>
<evidence type="ECO:0000313" key="2">
    <source>
        <dbReference type="Proteomes" id="UP000800036"/>
    </source>
</evidence>
<reference evidence="1" key="1">
    <citation type="journal article" date="2020" name="Stud. Mycol.">
        <title>101 Dothideomycetes genomes: a test case for predicting lifestyles and emergence of pathogens.</title>
        <authorList>
            <person name="Haridas S."/>
            <person name="Albert R."/>
            <person name="Binder M."/>
            <person name="Bloem J."/>
            <person name="Labutti K."/>
            <person name="Salamov A."/>
            <person name="Andreopoulos B."/>
            <person name="Baker S."/>
            <person name="Barry K."/>
            <person name="Bills G."/>
            <person name="Bluhm B."/>
            <person name="Cannon C."/>
            <person name="Castanera R."/>
            <person name="Culley D."/>
            <person name="Daum C."/>
            <person name="Ezra D."/>
            <person name="Gonzalez J."/>
            <person name="Henrissat B."/>
            <person name="Kuo A."/>
            <person name="Liang C."/>
            <person name="Lipzen A."/>
            <person name="Lutzoni F."/>
            <person name="Magnuson J."/>
            <person name="Mondo S."/>
            <person name="Nolan M."/>
            <person name="Ohm R."/>
            <person name="Pangilinan J."/>
            <person name="Park H.-J."/>
            <person name="Ramirez L."/>
            <person name="Alfaro M."/>
            <person name="Sun H."/>
            <person name="Tritt A."/>
            <person name="Yoshinaga Y."/>
            <person name="Zwiers L.-H."/>
            <person name="Turgeon B."/>
            <person name="Goodwin S."/>
            <person name="Spatafora J."/>
            <person name="Crous P."/>
            <person name="Grigoriev I."/>
        </authorList>
    </citation>
    <scope>NUCLEOTIDE SEQUENCE</scope>
    <source>
        <strain evidence="1">CBS 107.79</strain>
    </source>
</reference>
<dbReference type="AlphaFoldDB" id="A0A6A5VQT0"/>
<name>A0A6A5VQT0_9PLEO</name>
<sequence length="97" mass="11313">MYFFMDFSLEGNLPAGGKTTLQLITEDEVVLMKTPYAQWAKAPWSNTRSSLQSRLLEDRFFVRHYRNISCMRARLWEGMTPMSGGQWKSRKLDDTAN</sequence>
<dbReference type="Proteomes" id="UP000800036">
    <property type="component" value="Unassembled WGS sequence"/>
</dbReference>
<organism evidence="1 2">
    <name type="scientific">Bimuria novae-zelandiae CBS 107.79</name>
    <dbReference type="NCBI Taxonomy" id="1447943"/>
    <lineage>
        <taxon>Eukaryota</taxon>
        <taxon>Fungi</taxon>
        <taxon>Dikarya</taxon>
        <taxon>Ascomycota</taxon>
        <taxon>Pezizomycotina</taxon>
        <taxon>Dothideomycetes</taxon>
        <taxon>Pleosporomycetidae</taxon>
        <taxon>Pleosporales</taxon>
        <taxon>Massarineae</taxon>
        <taxon>Didymosphaeriaceae</taxon>
        <taxon>Bimuria</taxon>
    </lineage>
</organism>
<proteinExistence type="predicted"/>
<accession>A0A6A5VQT0</accession>
<gene>
    <name evidence="1" type="ORF">BU23DRAFT_642208</name>
</gene>